<organism evidence="2 3">
    <name type="scientific">Paenibacillus amylolyticus</name>
    <dbReference type="NCBI Taxonomy" id="1451"/>
    <lineage>
        <taxon>Bacteria</taxon>
        <taxon>Bacillati</taxon>
        <taxon>Bacillota</taxon>
        <taxon>Bacilli</taxon>
        <taxon>Bacillales</taxon>
        <taxon>Paenibacillaceae</taxon>
        <taxon>Paenibacillus</taxon>
    </lineage>
</organism>
<feature type="transmembrane region" description="Helical" evidence="1">
    <location>
        <begin position="16"/>
        <end position="36"/>
    </location>
</feature>
<keyword evidence="1" id="KW-0812">Transmembrane</keyword>
<keyword evidence="1" id="KW-1133">Transmembrane helix</keyword>
<dbReference type="Proteomes" id="UP001254832">
    <property type="component" value="Unassembled WGS sequence"/>
</dbReference>
<protein>
    <submittedName>
        <fullName evidence="2">Uncharacterized protein</fullName>
    </submittedName>
</protein>
<reference evidence="2" key="1">
    <citation type="submission" date="2023-07" db="EMBL/GenBank/DDBJ databases">
        <title>Sorghum-associated microbial communities from plants grown in Nebraska, USA.</title>
        <authorList>
            <person name="Schachtman D."/>
        </authorList>
    </citation>
    <scope>NUCLEOTIDE SEQUENCE</scope>
    <source>
        <strain evidence="2">BE80</strain>
    </source>
</reference>
<evidence type="ECO:0000256" key="1">
    <source>
        <dbReference type="SAM" id="Phobius"/>
    </source>
</evidence>
<accession>A0AAP5LSY2</accession>
<name>A0AAP5LSY2_PAEAM</name>
<dbReference type="EMBL" id="JAVDTR010000015">
    <property type="protein sequence ID" value="MDR6726064.1"/>
    <property type="molecule type" value="Genomic_DNA"/>
</dbReference>
<dbReference type="RefSeq" id="WP_310143910.1">
    <property type="nucleotide sequence ID" value="NZ_JAVDTR010000015.1"/>
</dbReference>
<proteinExistence type="predicted"/>
<comment type="caution">
    <text evidence="2">The sequence shown here is derived from an EMBL/GenBank/DDBJ whole genome shotgun (WGS) entry which is preliminary data.</text>
</comment>
<evidence type="ECO:0000313" key="3">
    <source>
        <dbReference type="Proteomes" id="UP001254832"/>
    </source>
</evidence>
<sequence>MKNVGLAFGSGNAVSVPTWFIAIILLFAVIGIYEMYKSFKKSID</sequence>
<evidence type="ECO:0000313" key="2">
    <source>
        <dbReference type="EMBL" id="MDR6726064.1"/>
    </source>
</evidence>
<keyword evidence="1" id="KW-0472">Membrane</keyword>
<dbReference type="AlphaFoldDB" id="A0AAP5LSY2"/>
<gene>
    <name evidence="2" type="ORF">J2W91_004570</name>
</gene>